<dbReference type="Gene3D" id="4.10.240.10">
    <property type="entry name" value="Zn(2)-C6 fungal-type DNA-binding domain"/>
    <property type="match status" value="1"/>
</dbReference>
<evidence type="ECO:0000256" key="4">
    <source>
        <dbReference type="SAM" id="Coils"/>
    </source>
</evidence>
<dbReference type="PANTHER" id="PTHR31001:SF50">
    <property type="entry name" value="ZN(II)2CYS6 TRANSCRIPTION FACTOR (EUROFUNG)"/>
    <property type="match status" value="1"/>
</dbReference>
<dbReference type="InterPro" id="IPR007219">
    <property type="entry name" value="XnlR_reg_dom"/>
</dbReference>
<dbReference type="InterPro" id="IPR050613">
    <property type="entry name" value="Sec_Metabolite_Reg"/>
</dbReference>
<dbReference type="GO" id="GO:0000981">
    <property type="term" value="F:DNA-binding transcription factor activity, RNA polymerase II-specific"/>
    <property type="evidence" value="ECO:0007669"/>
    <property type="project" value="InterPro"/>
</dbReference>
<dbReference type="Pfam" id="PF00172">
    <property type="entry name" value="Zn_clus"/>
    <property type="match status" value="1"/>
</dbReference>
<proteinExistence type="predicted"/>
<dbReference type="OrthoDB" id="435881at2759"/>
<name>A0A179I735_CORDF</name>
<sequence>MEPAAIVEDGSAGRASPRKYARKPLSCSTCRIKKIRCDKRMPCCHCVKANIRCSFPVQRKPEERKPHLKNRLPEEQKDAEAVGDALADRLQSLEAQVSSLQTQLVDASNASKALPPKQELVERATQRPLAAGAVSHTKSSFWASINFEFQYSALAMPSFPAQTQPDVSMLLFKSFQGLRHPLHHPPESHIMLFWHVFRENVEPMVRVLHNPTMASLVERALWHRHTLSTAEHALLFSIYYVSTAAMGEETIIREFSVSKGALLSRMRVLVEQALVAAKFATTADLTVFQALMFFVLVLRKIGEARSAGSLVGVIVHLAQCLRLHKDGAGIYDLTPFQTEMRHRLSWCVIVLDQRSAEDLGTDPMIPEHMWDTPLPLNINDDDISESSPTLPDERDGMTDMTFCLIRIHTMQTSVRIRRLASEEPGQTVAMLDQLCEKLWQETHEMLKKKFVDPNPSHELAWAAEAMASCIISKMKLIDHCSFYSPEDAHTMTESMQSRSTAHLASAIRVMEQNHSANLDDRWAQWKWIFVAYSRWHGSAILFKEMLRRQWTPVSEQGWATLHRIMGDSKLGELECLRDQPVMPLPFGFIYELIRNYRESEYARLRGRPEEARRLCDEAVRDNGQHRHGASGGDRPGVSRGVIASMEDGEGVAGFGNTLAVTQVVPEASNRGMLPVAPLGYDLGTEPWLAEEVMPMEYMENILDELF</sequence>
<accession>A0A179I735</accession>
<evidence type="ECO:0000313" key="7">
    <source>
        <dbReference type="EMBL" id="OAQ97691.1"/>
    </source>
</evidence>
<evidence type="ECO:0000256" key="1">
    <source>
        <dbReference type="ARBA" id="ARBA00004123"/>
    </source>
</evidence>
<reference evidence="7 8" key="1">
    <citation type="submission" date="2016-03" db="EMBL/GenBank/DDBJ databases">
        <title>Fine-scale spatial genetic structure of a fungal parasite of coffee scale insects.</title>
        <authorList>
            <person name="Jackson D."/>
            <person name="Zemenick K.A."/>
            <person name="Malloure B."/>
            <person name="Quandt C.A."/>
            <person name="James T.Y."/>
        </authorList>
    </citation>
    <scope>NUCLEOTIDE SEQUENCE [LARGE SCALE GENOMIC DNA]</scope>
    <source>
        <strain evidence="7 8">UM487</strain>
    </source>
</reference>
<keyword evidence="3" id="KW-0539">Nucleus</keyword>
<evidence type="ECO:0000259" key="6">
    <source>
        <dbReference type="PROSITE" id="PS50048"/>
    </source>
</evidence>
<evidence type="ECO:0000256" key="2">
    <source>
        <dbReference type="ARBA" id="ARBA00022723"/>
    </source>
</evidence>
<gene>
    <name evidence="7" type="ORF">LLEC1_03572</name>
</gene>
<comment type="subcellular location">
    <subcellularLocation>
        <location evidence="1">Nucleus</location>
    </subcellularLocation>
</comment>
<dbReference type="GO" id="GO:0003677">
    <property type="term" value="F:DNA binding"/>
    <property type="evidence" value="ECO:0007669"/>
    <property type="project" value="InterPro"/>
</dbReference>
<dbReference type="PROSITE" id="PS50048">
    <property type="entry name" value="ZN2_CY6_FUNGAL_2"/>
    <property type="match status" value="1"/>
</dbReference>
<evidence type="ECO:0000313" key="8">
    <source>
        <dbReference type="Proteomes" id="UP000243081"/>
    </source>
</evidence>
<feature type="coiled-coil region" evidence="4">
    <location>
        <begin position="83"/>
        <end position="110"/>
    </location>
</feature>
<organism evidence="7 8">
    <name type="scientific">Cordyceps confragosa</name>
    <name type="common">Lecanicillium lecanii</name>
    <dbReference type="NCBI Taxonomy" id="2714763"/>
    <lineage>
        <taxon>Eukaryota</taxon>
        <taxon>Fungi</taxon>
        <taxon>Dikarya</taxon>
        <taxon>Ascomycota</taxon>
        <taxon>Pezizomycotina</taxon>
        <taxon>Sordariomycetes</taxon>
        <taxon>Hypocreomycetidae</taxon>
        <taxon>Hypocreales</taxon>
        <taxon>Cordycipitaceae</taxon>
        <taxon>Akanthomyces</taxon>
    </lineage>
</organism>
<dbReference type="Pfam" id="PF04082">
    <property type="entry name" value="Fungal_trans"/>
    <property type="match status" value="1"/>
</dbReference>
<keyword evidence="8" id="KW-1185">Reference proteome</keyword>
<evidence type="ECO:0000256" key="5">
    <source>
        <dbReference type="SAM" id="MobiDB-lite"/>
    </source>
</evidence>
<evidence type="ECO:0000256" key="3">
    <source>
        <dbReference type="ARBA" id="ARBA00023242"/>
    </source>
</evidence>
<dbReference type="SMART" id="SM00066">
    <property type="entry name" value="GAL4"/>
    <property type="match status" value="1"/>
</dbReference>
<dbReference type="SUPFAM" id="SSF57701">
    <property type="entry name" value="Zn2/Cys6 DNA-binding domain"/>
    <property type="match status" value="1"/>
</dbReference>
<keyword evidence="2" id="KW-0479">Metal-binding</keyword>
<feature type="domain" description="Zn(2)-C6 fungal-type" evidence="6">
    <location>
        <begin position="26"/>
        <end position="55"/>
    </location>
</feature>
<protein>
    <recommendedName>
        <fullName evidence="6">Zn(2)-C6 fungal-type domain-containing protein</fullName>
    </recommendedName>
</protein>
<dbReference type="SMART" id="SM00906">
    <property type="entry name" value="Fungal_trans"/>
    <property type="match status" value="1"/>
</dbReference>
<dbReference type="OMA" id="MISIAYR"/>
<dbReference type="EMBL" id="LUKN01003247">
    <property type="protein sequence ID" value="OAQ97691.1"/>
    <property type="molecule type" value="Genomic_DNA"/>
</dbReference>
<comment type="caution">
    <text evidence="7">The sequence shown here is derived from an EMBL/GenBank/DDBJ whole genome shotgun (WGS) entry which is preliminary data.</text>
</comment>
<dbReference type="PANTHER" id="PTHR31001">
    <property type="entry name" value="UNCHARACTERIZED TRANSCRIPTIONAL REGULATORY PROTEIN"/>
    <property type="match status" value="1"/>
</dbReference>
<dbReference type="GO" id="GO:0006351">
    <property type="term" value="P:DNA-templated transcription"/>
    <property type="evidence" value="ECO:0007669"/>
    <property type="project" value="InterPro"/>
</dbReference>
<dbReference type="GO" id="GO:0005634">
    <property type="term" value="C:nucleus"/>
    <property type="evidence" value="ECO:0007669"/>
    <property type="project" value="UniProtKB-SubCell"/>
</dbReference>
<feature type="region of interest" description="Disordered" evidence="5">
    <location>
        <begin position="620"/>
        <end position="639"/>
    </location>
</feature>
<dbReference type="AlphaFoldDB" id="A0A179I735"/>
<dbReference type="CDD" id="cd00067">
    <property type="entry name" value="GAL4"/>
    <property type="match status" value="1"/>
</dbReference>
<dbReference type="Proteomes" id="UP000243081">
    <property type="component" value="Unassembled WGS sequence"/>
</dbReference>
<keyword evidence="4" id="KW-0175">Coiled coil</keyword>
<dbReference type="CDD" id="cd12148">
    <property type="entry name" value="fungal_TF_MHR"/>
    <property type="match status" value="1"/>
</dbReference>
<dbReference type="GO" id="GO:0008270">
    <property type="term" value="F:zinc ion binding"/>
    <property type="evidence" value="ECO:0007669"/>
    <property type="project" value="InterPro"/>
</dbReference>
<dbReference type="InterPro" id="IPR036864">
    <property type="entry name" value="Zn2-C6_fun-type_DNA-bd_sf"/>
</dbReference>
<dbReference type="PROSITE" id="PS00463">
    <property type="entry name" value="ZN2_CY6_FUNGAL_1"/>
    <property type="match status" value="1"/>
</dbReference>
<dbReference type="InterPro" id="IPR001138">
    <property type="entry name" value="Zn2Cys6_DnaBD"/>
</dbReference>